<reference evidence="2" key="1">
    <citation type="journal article" date="2019" name="Int. J. Syst. Evol. Microbiol.">
        <title>The Global Catalogue of Microorganisms (GCM) 10K type strain sequencing project: providing services to taxonomists for standard genome sequencing and annotation.</title>
        <authorList>
            <consortium name="The Broad Institute Genomics Platform"/>
            <consortium name="The Broad Institute Genome Sequencing Center for Infectious Disease"/>
            <person name="Wu L."/>
            <person name="Ma J."/>
        </authorList>
    </citation>
    <scope>NUCLEOTIDE SEQUENCE [LARGE SCALE GENOMIC DNA]</scope>
    <source>
        <strain evidence="2">JCM 13584</strain>
    </source>
</reference>
<dbReference type="Proteomes" id="UP001499954">
    <property type="component" value="Unassembled WGS sequence"/>
</dbReference>
<gene>
    <name evidence="1" type="ORF">GCM10009717_11960</name>
</gene>
<organism evidence="1 2">
    <name type="scientific">Agromyces allii</name>
    <dbReference type="NCBI Taxonomy" id="393607"/>
    <lineage>
        <taxon>Bacteria</taxon>
        <taxon>Bacillati</taxon>
        <taxon>Actinomycetota</taxon>
        <taxon>Actinomycetes</taxon>
        <taxon>Micrococcales</taxon>
        <taxon>Microbacteriaceae</taxon>
        <taxon>Agromyces</taxon>
    </lineage>
</organism>
<evidence type="ECO:0000313" key="1">
    <source>
        <dbReference type="EMBL" id="GAA1947225.1"/>
    </source>
</evidence>
<proteinExistence type="predicted"/>
<accession>A0ABP5BKR9</accession>
<keyword evidence="2" id="KW-1185">Reference proteome</keyword>
<dbReference type="EMBL" id="BAAAMK010000002">
    <property type="protein sequence ID" value="GAA1947225.1"/>
    <property type="molecule type" value="Genomic_DNA"/>
</dbReference>
<evidence type="ECO:0000313" key="2">
    <source>
        <dbReference type="Proteomes" id="UP001499954"/>
    </source>
</evidence>
<protein>
    <submittedName>
        <fullName evidence="1">Uncharacterized protein</fullName>
    </submittedName>
</protein>
<name>A0ABP5BKR9_9MICO</name>
<comment type="caution">
    <text evidence="1">The sequence shown here is derived from an EMBL/GenBank/DDBJ whole genome shotgun (WGS) entry which is preliminary data.</text>
</comment>
<sequence length="83" mass="8689">MAGSIPAGSVMRPEMLDVPVPTAWAGCAENAMADMTSAITALMTTQARRRVVTKAFTGCLPALRCVPVHDRHGHDLEPVSSAG</sequence>